<proteinExistence type="inferred from homology"/>
<keyword evidence="4 6" id="KW-0450">Lipoyl</keyword>
<dbReference type="PROSITE" id="PS50968">
    <property type="entry name" value="BIOTINYL_LIPOYL"/>
    <property type="match status" value="2"/>
</dbReference>
<evidence type="ECO:0000256" key="5">
    <source>
        <dbReference type="ARBA" id="ARBA00023315"/>
    </source>
</evidence>
<evidence type="ECO:0000259" key="8">
    <source>
        <dbReference type="PROSITE" id="PS50968"/>
    </source>
</evidence>
<dbReference type="EC" id="2.3.1.-" evidence="6"/>
<feature type="compositionally biased region" description="Low complexity" evidence="7">
    <location>
        <begin position="260"/>
        <end position="270"/>
    </location>
</feature>
<dbReference type="InterPro" id="IPR011053">
    <property type="entry name" value="Single_hybrid_motif"/>
</dbReference>
<dbReference type="Proteomes" id="UP000595221">
    <property type="component" value="Chromosome"/>
</dbReference>
<gene>
    <name evidence="10" type="primary">sucB</name>
    <name evidence="10" type="ORF">I6H58_01970</name>
</gene>
<dbReference type="GO" id="GO:0016407">
    <property type="term" value="F:acetyltransferase activity"/>
    <property type="evidence" value="ECO:0007669"/>
    <property type="project" value="TreeGrafter"/>
</dbReference>
<dbReference type="InterPro" id="IPR023213">
    <property type="entry name" value="CAT-like_dom_sf"/>
</dbReference>
<feature type="region of interest" description="Disordered" evidence="7">
    <location>
        <begin position="313"/>
        <end position="366"/>
    </location>
</feature>
<protein>
    <recommendedName>
        <fullName evidence="6">Dihydrolipoamide acetyltransferase component of pyruvate dehydrogenase complex</fullName>
        <ecNumber evidence="6">2.3.1.-</ecNumber>
    </recommendedName>
</protein>
<dbReference type="RefSeq" id="WP_198490623.1">
    <property type="nucleotide sequence ID" value="NZ_CP066078.1"/>
</dbReference>
<feature type="domain" description="Lipoyl-binding" evidence="8">
    <location>
        <begin position="2"/>
        <end position="77"/>
    </location>
</feature>
<evidence type="ECO:0000256" key="6">
    <source>
        <dbReference type="RuleBase" id="RU003423"/>
    </source>
</evidence>
<dbReference type="CDD" id="cd06849">
    <property type="entry name" value="lipoyl_domain"/>
    <property type="match status" value="2"/>
</dbReference>
<feature type="compositionally biased region" description="Low complexity" evidence="7">
    <location>
        <begin position="320"/>
        <end position="353"/>
    </location>
</feature>
<comment type="similarity">
    <text evidence="2 6">Belongs to the 2-oxoacid dehydrogenase family.</text>
</comment>
<evidence type="ECO:0000256" key="7">
    <source>
        <dbReference type="SAM" id="MobiDB-lite"/>
    </source>
</evidence>
<dbReference type="Pfam" id="PF00198">
    <property type="entry name" value="2-oxoacid_dh"/>
    <property type="match status" value="1"/>
</dbReference>
<dbReference type="InterPro" id="IPR014276">
    <property type="entry name" value="2-oxoglutarate_DH_E2"/>
</dbReference>
<evidence type="ECO:0000256" key="4">
    <source>
        <dbReference type="ARBA" id="ARBA00022823"/>
    </source>
</evidence>
<dbReference type="InterPro" id="IPR003016">
    <property type="entry name" value="2-oxoA_DH_lipoyl-BS"/>
</dbReference>
<dbReference type="GO" id="GO:0005737">
    <property type="term" value="C:cytoplasm"/>
    <property type="evidence" value="ECO:0007669"/>
    <property type="project" value="TreeGrafter"/>
</dbReference>
<comment type="cofactor">
    <cofactor evidence="1 6">
        <name>(R)-lipoate</name>
        <dbReference type="ChEBI" id="CHEBI:83088"/>
    </cofactor>
</comment>
<reference evidence="10 11" key="1">
    <citation type="submission" date="2020-12" db="EMBL/GenBank/DDBJ databases">
        <title>FDA dAtabase for Regulatory Grade micrObial Sequences (FDA-ARGOS): Supporting development and validation of Infectious Disease Dx tests.</title>
        <authorList>
            <person name="Sproer C."/>
            <person name="Gronow S."/>
            <person name="Severitt S."/>
            <person name="Schroder I."/>
            <person name="Tallon L."/>
            <person name="Sadzewicz L."/>
            <person name="Zhao X."/>
            <person name="Boylan J."/>
            <person name="Ott S."/>
            <person name="Bowen H."/>
            <person name="Vavikolanu K."/>
            <person name="Mehta A."/>
            <person name="Aluvathingal J."/>
            <person name="Nadendla S."/>
            <person name="Lowell S."/>
            <person name="Myers T."/>
            <person name="Yan Y."/>
            <person name="Sichtig H."/>
        </authorList>
    </citation>
    <scope>NUCLEOTIDE SEQUENCE [LARGE SCALE GENOMIC DNA]</scope>
    <source>
        <strain evidence="10 11">FDAARGOS_1001</strain>
    </source>
</reference>
<dbReference type="Gene3D" id="2.40.50.100">
    <property type="match status" value="2"/>
</dbReference>
<dbReference type="GO" id="GO:0031405">
    <property type="term" value="F:lipoic acid binding"/>
    <property type="evidence" value="ECO:0007669"/>
    <property type="project" value="TreeGrafter"/>
</dbReference>
<feature type="compositionally biased region" description="Acidic residues" evidence="7">
    <location>
        <begin position="85"/>
        <end position="116"/>
    </location>
</feature>
<dbReference type="InterPro" id="IPR001078">
    <property type="entry name" value="2-oxoacid_DH_actylTfrase"/>
</dbReference>
<feature type="domain" description="Lipoyl-binding" evidence="8">
    <location>
        <begin position="134"/>
        <end position="209"/>
    </location>
</feature>
<dbReference type="SUPFAM" id="SSF52777">
    <property type="entry name" value="CoA-dependent acyltransferases"/>
    <property type="match status" value="1"/>
</dbReference>
<organism evidence="10 11">
    <name type="scientific">Rothia kristinae</name>
    <dbReference type="NCBI Taxonomy" id="37923"/>
    <lineage>
        <taxon>Bacteria</taxon>
        <taxon>Bacillati</taxon>
        <taxon>Actinomycetota</taxon>
        <taxon>Actinomycetes</taxon>
        <taxon>Micrococcales</taxon>
        <taxon>Micrococcaceae</taxon>
        <taxon>Rothia</taxon>
    </lineage>
</organism>
<dbReference type="Gene3D" id="3.30.559.10">
    <property type="entry name" value="Chloramphenicol acetyltransferase-like domain"/>
    <property type="match status" value="1"/>
</dbReference>
<dbReference type="InterPro" id="IPR004167">
    <property type="entry name" value="PSBD"/>
</dbReference>
<dbReference type="PROSITE" id="PS51826">
    <property type="entry name" value="PSBD"/>
    <property type="match status" value="1"/>
</dbReference>
<sequence length="595" mass="62469">MSETVELPALGESVTEGTVTRWLKSVGDSVEVDEPLVEVSTDKVDTEIPSPVAGVIEEILVEEDEEVEVGAPLVKIGDGSGTSSSDDDAEDDSAAAEDVEDSAQQDAAPEPEEPAEEKEQKDEQSSSASGSGEAQEVTLPALGESVTEGTVTRWLKEVGETVEVDEPLVEVSTDKVDTEIPSPVAGTLLEIKVQEDEEAEVGQVLALVGEQGASAGSSEPQPAPKDEAPAEPKEEEPEQPKQESSAARAEESTAKQQSKAPEPAAATPAAGQSSGTPYVTPLVRKLAKQEGIDLSTIEGTGVGGRIRKQDVQAAVEAKKSQGSASASAEQTAPAAAPAQAAPRAQKPAAAPKPSAKRGTTEKAPRIRQVIAKRMKESLEVSAQLTQVTEVDMTRVAMLRNRAKADFQAREGAKLTFLPFFAKAVTEALQQHPVLNGSFDEEKKEITYNASEDLAFAVDTPRGLLVPVVPNAGDLNLAGLAKKIADVGARTKDGSIGPDELSGGTFTITNIGSFGALFDTPIINQPQVGILGTGTIVKRPMVVTDADGNDSIAIRHMCYLSLTYDHRLVDGADAGRFLATVKKRLEEGQFEAELGL</sequence>
<dbReference type="SUPFAM" id="SSF51230">
    <property type="entry name" value="Single hybrid motif"/>
    <property type="match status" value="2"/>
</dbReference>
<dbReference type="PANTHER" id="PTHR43178">
    <property type="entry name" value="DIHYDROLIPOAMIDE ACETYLTRANSFERASE COMPONENT OF PYRUVATE DEHYDROGENASE COMPLEX"/>
    <property type="match status" value="1"/>
</dbReference>
<dbReference type="InterPro" id="IPR000089">
    <property type="entry name" value="Biotin_lipoyl"/>
</dbReference>
<dbReference type="Pfam" id="PF02817">
    <property type="entry name" value="E3_binding"/>
    <property type="match status" value="1"/>
</dbReference>
<feature type="compositionally biased region" description="Low complexity" evidence="7">
    <location>
        <begin position="125"/>
        <end position="136"/>
    </location>
</feature>
<evidence type="ECO:0000256" key="3">
    <source>
        <dbReference type="ARBA" id="ARBA00022679"/>
    </source>
</evidence>
<name>A0A7T4MUD6_9MICC</name>
<dbReference type="Pfam" id="PF00364">
    <property type="entry name" value="Biotin_lipoyl"/>
    <property type="match status" value="2"/>
</dbReference>
<keyword evidence="3 6" id="KW-0808">Transferase</keyword>
<dbReference type="NCBIfam" id="TIGR02927">
    <property type="entry name" value="SucB_Actino"/>
    <property type="match status" value="1"/>
</dbReference>
<evidence type="ECO:0000256" key="2">
    <source>
        <dbReference type="ARBA" id="ARBA00007317"/>
    </source>
</evidence>
<evidence type="ECO:0000313" key="11">
    <source>
        <dbReference type="Proteomes" id="UP000595221"/>
    </source>
</evidence>
<dbReference type="EMBL" id="CP066078">
    <property type="protein sequence ID" value="QQC59774.1"/>
    <property type="molecule type" value="Genomic_DNA"/>
</dbReference>
<evidence type="ECO:0000313" key="10">
    <source>
        <dbReference type="EMBL" id="QQC59774.1"/>
    </source>
</evidence>
<feature type="region of interest" description="Disordered" evidence="7">
    <location>
        <begin position="202"/>
        <end position="277"/>
    </location>
</feature>
<dbReference type="Gene3D" id="4.10.320.10">
    <property type="entry name" value="E3-binding domain"/>
    <property type="match status" value="1"/>
</dbReference>
<feature type="domain" description="Peripheral subunit-binding (PSBD)" evidence="9">
    <location>
        <begin position="278"/>
        <end position="315"/>
    </location>
</feature>
<evidence type="ECO:0000256" key="1">
    <source>
        <dbReference type="ARBA" id="ARBA00001938"/>
    </source>
</evidence>
<feature type="region of interest" description="Disordered" evidence="7">
    <location>
        <begin position="62"/>
        <end position="150"/>
    </location>
</feature>
<accession>A0A7T4MUD6</accession>
<dbReference type="FunFam" id="3.30.559.10:FF:000007">
    <property type="entry name" value="Dihydrolipoamide acetyltransferase component of pyruvate dehydrogenase complex"/>
    <property type="match status" value="1"/>
</dbReference>
<keyword evidence="5 6" id="KW-0012">Acyltransferase</keyword>
<evidence type="ECO:0000259" key="9">
    <source>
        <dbReference type="PROSITE" id="PS51826"/>
    </source>
</evidence>
<dbReference type="PANTHER" id="PTHR43178:SF5">
    <property type="entry name" value="LIPOAMIDE ACYLTRANSFERASE COMPONENT OF BRANCHED-CHAIN ALPHA-KETO ACID DEHYDROGENASE COMPLEX, MITOCHONDRIAL"/>
    <property type="match status" value="1"/>
</dbReference>
<dbReference type="SUPFAM" id="SSF47005">
    <property type="entry name" value="Peripheral subunit-binding domain of 2-oxo acid dehydrogenase complex"/>
    <property type="match status" value="1"/>
</dbReference>
<dbReference type="AlphaFoldDB" id="A0A7T4MUD6"/>
<dbReference type="InterPro" id="IPR036625">
    <property type="entry name" value="E3-bd_dom_sf"/>
</dbReference>
<dbReference type="InterPro" id="IPR050743">
    <property type="entry name" value="2-oxoacid_DH_E2_comp"/>
</dbReference>
<dbReference type="PROSITE" id="PS00189">
    <property type="entry name" value="LIPOYL"/>
    <property type="match status" value="2"/>
</dbReference>